<evidence type="ECO:0000259" key="1">
    <source>
        <dbReference type="Pfam" id="PF12697"/>
    </source>
</evidence>
<dbReference type="InterPro" id="IPR000073">
    <property type="entry name" value="AB_hydrolase_1"/>
</dbReference>
<accession>A0A8J3P1T5</accession>
<dbReference type="RefSeq" id="WP_120319274.1">
    <property type="nucleotide sequence ID" value="NZ_BONH01000033.1"/>
</dbReference>
<dbReference type="InterPro" id="IPR029058">
    <property type="entry name" value="AB_hydrolase_fold"/>
</dbReference>
<dbReference type="EMBL" id="BONH01000033">
    <property type="protein sequence ID" value="GIG00946.1"/>
    <property type="molecule type" value="Genomic_DNA"/>
</dbReference>
<feature type="domain" description="AB hydrolase-1" evidence="1">
    <location>
        <begin position="32"/>
        <end position="268"/>
    </location>
</feature>
<evidence type="ECO:0000313" key="2">
    <source>
        <dbReference type="EMBL" id="GIG00946.1"/>
    </source>
</evidence>
<dbReference type="AlphaFoldDB" id="A0A8J3P1T5"/>
<dbReference type="PANTHER" id="PTHR46331">
    <property type="entry name" value="VALACYCLOVIR HYDROLASE"/>
    <property type="match status" value="1"/>
</dbReference>
<dbReference type="SUPFAM" id="SSF53474">
    <property type="entry name" value="alpha/beta-Hydrolases"/>
    <property type="match status" value="1"/>
</dbReference>
<dbReference type="GO" id="GO:0017171">
    <property type="term" value="F:serine hydrolase activity"/>
    <property type="evidence" value="ECO:0007669"/>
    <property type="project" value="TreeGrafter"/>
</dbReference>
<dbReference type="Gene3D" id="3.40.50.1820">
    <property type="entry name" value="alpha/beta hydrolase"/>
    <property type="match status" value="1"/>
</dbReference>
<keyword evidence="3" id="KW-1185">Reference proteome</keyword>
<dbReference type="Pfam" id="PF12697">
    <property type="entry name" value="Abhydrolase_6"/>
    <property type="match status" value="1"/>
</dbReference>
<evidence type="ECO:0000313" key="3">
    <source>
        <dbReference type="Proteomes" id="UP000659904"/>
    </source>
</evidence>
<dbReference type="PANTHER" id="PTHR46331:SF2">
    <property type="entry name" value="VALACYCLOVIR HYDROLASE"/>
    <property type="match status" value="1"/>
</dbReference>
<keyword evidence="2" id="KW-0378">Hydrolase</keyword>
<gene>
    <name evidence="2" type="ORF">Cci01nite_60390</name>
</gene>
<proteinExistence type="predicted"/>
<comment type="caution">
    <text evidence="2">The sequence shown here is derived from an EMBL/GenBank/DDBJ whole genome shotgun (WGS) entry which is preliminary data.</text>
</comment>
<protein>
    <submittedName>
        <fullName evidence="2">Hydrolase</fullName>
    </submittedName>
</protein>
<name>A0A8J3P1T5_9ACTN</name>
<organism evidence="2 3">
    <name type="scientific">Catellatospora citrea</name>
    <dbReference type="NCBI Taxonomy" id="53366"/>
    <lineage>
        <taxon>Bacteria</taxon>
        <taxon>Bacillati</taxon>
        <taxon>Actinomycetota</taxon>
        <taxon>Actinomycetes</taxon>
        <taxon>Micromonosporales</taxon>
        <taxon>Micromonosporaceae</taxon>
        <taxon>Catellatospora</taxon>
    </lineage>
</organism>
<dbReference type="Proteomes" id="UP000659904">
    <property type="component" value="Unassembled WGS sequence"/>
</dbReference>
<sequence>MNDTSTVPVTSSTLQVPGARLHYEVRGAGPLVVLVGAPMDGRAFTPLAELLAADHMVLTTDPRGIFRSTVDDRDQDSTPQQRGDDLARLITHLDAGPAVVLGSSGGAVSALALAETRPELVSTVIAHEPPLDELVEDRAELRAATDDMIATYLGGDPRGAFAKFLKIANIELPPPVFEAIVGGERDEQSVADEHFQYAHMLLPTVSFVPDTAALRGNGTRVVVGIGADSTGQLCDRTSRALAASLGIEPTMFPGDHIGFADDPVAFAARLREVLAVG</sequence>
<reference evidence="2 3" key="1">
    <citation type="submission" date="2021-01" db="EMBL/GenBank/DDBJ databases">
        <title>Whole genome shotgun sequence of Catellatospora citrea NBRC 14495.</title>
        <authorList>
            <person name="Komaki H."/>
            <person name="Tamura T."/>
        </authorList>
    </citation>
    <scope>NUCLEOTIDE SEQUENCE [LARGE SCALE GENOMIC DNA]</scope>
    <source>
        <strain evidence="2 3">NBRC 14495</strain>
    </source>
</reference>